<dbReference type="GO" id="GO:0016887">
    <property type="term" value="F:ATP hydrolysis activity"/>
    <property type="evidence" value="ECO:0007669"/>
    <property type="project" value="InterPro"/>
</dbReference>
<dbReference type="RefSeq" id="WP_040441106.1">
    <property type="nucleotide sequence ID" value="NZ_AURB01000109.1"/>
</dbReference>
<evidence type="ECO:0000259" key="2">
    <source>
        <dbReference type="Pfam" id="PF00005"/>
    </source>
</evidence>
<dbReference type="EMBL" id="CP080467">
    <property type="protein sequence ID" value="UNO50892.1"/>
    <property type="molecule type" value="Genomic_DNA"/>
</dbReference>
<feature type="domain" description="ABC transporter" evidence="2">
    <location>
        <begin position="21"/>
        <end position="94"/>
    </location>
</feature>
<dbReference type="InterPro" id="IPR027417">
    <property type="entry name" value="P-loop_NTPase"/>
</dbReference>
<reference evidence="4" key="1">
    <citation type="journal article" date="2022" name="G3 (Bethesda)">
        <title>Unveiling the complete genome sequence of Alicyclobacillus acidoterrestris DSM 3922T, a taint-producing strain.</title>
        <authorList>
            <person name="Leonardo I.C."/>
            <person name="Barreto Crespo M.T."/>
            <person name="Gaspar F.B."/>
        </authorList>
    </citation>
    <scope>NUCLEOTIDE SEQUENCE [LARGE SCALE GENOMIC DNA]</scope>
    <source>
        <strain evidence="4">DSM 3922</strain>
    </source>
</reference>
<dbReference type="Gene3D" id="3.40.50.300">
    <property type="entry name" value="P-loop containing nucleotide triphosphate hydrolases"/>
    <property type="match status" value="1"/>
</dbReference>
<evidence type="ECO:0000313" key="3">
    <source>
        <dbReference type="EMBL" id="UNO50892.1"/>
    </source>
</evidence>
<keyword evidence="1" id="KW-0813">Transport</keyword>
<dbReference type="Pfam" id="PF00005">
    <property type="entry name" value="ABC_tran"/>
    <property type="match status" value="1"/>
</dbReference>
<dbReference type="InterPro" id="IPR003439">
    <property type="entry name" value="ABC_transporter-like_ATP-bd"/>
</dbReference>
<proteinExistence type="predicted"/>
<keyword evidence="3" id="KW-0547">Nucleotide-binding</keyword>
<protein>
    <submittedName>
        <fullName evidence="3">ATP-binding cassette domain-containing protein</fullName>
    </submittedName>
</protein>
<dbReference type="PANTHER" id="PTHR42788">
    <property type="entry name" value="TAURINE IMPORT ATP-BINDING PROTEIN-RELATED"/>
    <property type="match status" value="1"/>
</dbReference>
<dbReference type="Proteomes" id="UP000829401">
    <property type="component" value="Chromosome"/>
</dbReference>
<sequence>MKSVSKVFAPKRRKAAMVHALDDVSMVVEEGEFVSVVGPSGCGKSTMLHMVAGFERSSSGHILLDGQPIQSPGPDRAVVFQKSTLYPWLNVRRNIALGLRFR</sequence>
<organism evidence="3 4">
    <name type="scientific">Alicyclobacillus acidoterrestris (strain ATCC 49025 / DSM 3922 / CIP 106132 / NCIMB 13137 / GD3B)</name>
    <dbReference type="NCBI Taxonomy" id="1356854"/>
    <lineage>
        <taxon>Bacteria</taxon>
        <taxon>Bacillati</taxon>
        <taxon>Bacillota</taxon>
        <taxon>Bacilli</taxon>
        <taxon>Bacillales</taxon>
        <taxon>Alicyclobacillaceae</taxon>
        <taxon>Alicyclobacillus</taxon>
    </lineage>
</organism>
<keyword evidence="4" id="KW-1185">Reference proteome</keyword>
<evidence type="ECO:0000313" key="4">
    <source>
        <dbReference type="Proteomes" id="UP000829401"/>
    </source>
</evidence>
<dbReference type="SUPFAM" id="SSF52540">
    <property type="entry name" value="P-loop containing nucleoside triphosphate hydrolases"/>
    <property type="match status" value="1"/>
</dbReference>
<dbReference type="AlphaFoldDB" id="A0A9E6ZHI6"/>
<name>A0A9E6ZHI6_ALIAG</name>
<dbReference type="PANTHER" id="PTHR42788:SF13">
    <property type="entry name" value="ALIPHATIC SULFONATES IMPORT ATP-BINDING PROTEIN SSUB"/>
    <property type="match status" value="1"/>
</dbReference>
<keyword evidence="3" id="KW-0067">ATP-binding</keyword>
<dbReference type="InterPro" id="IPR050166">
    <property type="entry name" value="ABC_transporter_ATP-bind"/>
</dbReference>
<evidence type="ECO:0000256" key="1">
    <source>
        <dbReference type="ARBA" id="ARBA00022448"/>
    </source>
</evidence>
<dbReference type="KEGG" id="aaco:K1I37_13345"/>
<dbReference type="GO" id="GO:0005524">
    <property type="term" value="F:ATP binding"/>
    <property type="evidence" value="ECO:0007669"/>
    <property type="project" value="UniProtKB-KW"/>
</dbReference>
<gene>
    <name evidence="3" type="ORF">K1I37_13345</name>
</gene>
<accession>A0A9E6ZHI6</accession>